<comment type="caution">
    <text evidence="3">The sequence shown here is derived from an EMBL/GenBank/DDBJ whole genome shotgun (WGS) entry which is preliminary data.</text>
</comment>
<evidence type="ECO:0000313" key="3">
    <source>
        <dbReference type="EMBL" id="KAA5613890.1"/>
    </source>
</evidence>
<dbReference type="Pfam" id="PF07811">
    <property type="entry name" value="TadE"/>
    <property type="match status" value="1"/>
</dbReference>
<name>A0A5M6IZW8_9PROT</name>
<evidence type="ECO:0000313" key="4">
    <source>
        <dbReference type="Proteomes" id="UP000325255"/>
    </source>
</evidence>
<dbReference type="AlphaFoldDB" id="A0A5M6IZW8"/>
<feature type="transmembrane region" description="Helical" evidence="1">
    <location>
        <begin position="21"/>
        <end position="42"/>
    </location>
</feature>
<gene>
    <name evidence="3" type="ORF">F1189_03705</name>
</gene>
<sequence length="154" mass="16386">MSVARQRRGARAGATALEFALVAPAFLALLLGIMELGFLLYAQTALDYAARQAARQMQTGRTARSAVGAGTFNTLVFCPYLTPFLDCSGVVVVLRPVSNYRTAMQTSVSFTASSVNAGQTGGLMLLQASYTPALPLWPLNVTRLVGTAAYLNEF</sequence>
<evidence type="ECO:0000256" key="1">
    <source>
        <dbReference type="SAM" id="Phobius"/>
    </source>
</evidence>
<proteinExistence type="predicted"/>
<organism evidence="3 4">
    <name type="scientific">Rhodovastum atsumiense</name>
    <dbReference type="NCBI Taxonomy" id="504468"/>
    <lineage>
        <taxon>Bacteria</taxon>
        <taxon>Pseudomonadati</taxon>
        <taxon>Pseudomonadota</taxon>
        <taxon>Alphaproteobacteria</taxon>
        <taxon>Acetobacterales</taxon>
        <taxon>Acetobacteraceae</taxon>
        <taxon>Rhodovastum</taxon>
    </lineage>
</organism>
<keyword evidence="1" id="KW-1133">Transmembrane helix</keyword>
<dbReference type="InterPro" id="IPR012495">
    <property type="entry name" value="TadE-like_dom"/>
</dbReference>
<protein>
    <submittedName>
        <fullName evidence="3">Pilus assembly protein</fullName>
    </submittedName>
</protein>
<reference evidence="3 4" key="1">
    <citation type="submission" date="2019-09" db="EMBL/GenBank/DDBJ databases">
        <title>Genome sequence of Rhodovastum atsumiense, a diverse member of the Acetobacteraceae family of non-sulfur purple photosynthetic bacteria.</title>
        <authorList>
            <person name="Meyer T."/>
            <person name="Kyndt J."/>
        </authorList>
    </citation>
    <scope>NUCLEOTIDE SEQUENCE [LARGE SCALE GENOMIC DNA]</scope>
    <source>
        <strain evidence="3 4">DSM 21279</strain>
    </source>
</reference>
<keyword evidence="1" id="KW-0812">Transmembrane</keyword>
<dbReference type="RefSeq" id="WP_150039274.1">
    <property type="nucleotide sequence ID" value="NZ_OW485601.1"/>
</dbReference>
<accession>A0A5M6IZW8</accession>
<feature type="domain" description="TadE-like" evidence="2">
    <location>
        <begin position="13"/>
        <end position="55"/>
    </location>
</feature>
<dbReference type="Proteomes" id="UP000325255">
    <property type="component" value="Unassembled WGS sequence"/>
</dbReference>
<keyword evidence="4" id="KW-1185">Reference proteome</keyword>
<evidence type="ECO:0000259" key="2">
    <source>
        <dbReference type="Pfam" id="PF07811"/>
    </source>
</evidence>
<keyword evidence="1" id="KW-0472">Membrane</keyword>
<dbReference type="OrthoDB" id="7349713at2"/>
<dbReference type="EMBL" id="VWPK01000004">
    <property type="protein sequence ID" value="KAA5613890.1"/>
    <property type="molecule type" value="Genomic_DNA"/>
</dbReference>